<evidence type="ECO:0000313" key="1">
    <source>
        <dbReference type="EMBL" id="KAK8017384.1"/>
    </source>
</evidence>
<protein>
    <submittedName>
        <fullName evidence="1">Uncharacterized protein</fullName>
    </submittedName>
</protein>
<accession>A0ABR1RQY5</accession>
<name>A0ABR1RQY5_9PEZI</name>
<keyword evidence="2" id="KW-1185">Reference proteome</keyword>
<sequence>MSPEVLAVAGRFGLLRHTHLLMHLLALPVVDRLLMRVAARRHASRAAVNVHHEALQGATQVVHWPQLLVNQVSQKGHCRRRLEVVTKGCESRRNLTSHPAPRRAVHVDLDGQGRNVSEALRRGDRTEEFTGRLDCAGDEWALLQDEVVVLEEDFDCHTVERFADDEQSRRVSVVAARAAVDHDVKATRGLPVDDSIWSSQFSMAQYVQTDLDWQVHEPEGFADDSRHLACQAKATTATRLREAMERWLRDERKRTRSNRFDE</sequence>
<reference evidence="1 2" key="1">
    <citation type="submission" date="2023-01" db="EMBL/GenBank/DDBJ databases">
        <title>Analysis of 21 Apiospora genomes using comparative genomics revels a genus with tremendous synthesis potential of carbohydrate active enzymes and secondary metabolites.</title>
        <authorList>
            <person name="Sorensen T."/>
        </authorList>
    </citation>
    <scope>NUCLEOTIDE SEQUENCE [LARGE SCALE GENOMIC DNA]</scope>
    <source>
        <strain evidence="1 2">CBS 33761</strain>
    </source>
</reference>
<gene>
    <name evidence="1" type="ORF">PG993_013710</name>
</gene>
<evidence type="ECO:0000313" key="2">
    <source>
        <dbReference type="Proteomes" id="UP001444661"/>
    </source>
</evidence>
<proteinExistence type="predicted"/>
<comment type="caution">
    <text evidence="1">The sequence shown here is derived from an EMBL/GenBank/DDBJ whole genome shotgun (WGS) entry which is preliminary data.</text>
</comment>
<dbReference type="EMBL" id="JAQQWK010000013">
    <property type="protein sequence ID" value="KAK8017384.1"/>
    <property type="molecule type" value="Genomic_DNA"/>
</dbReference>
<dbReference type="Proteomes" id="UP001444661">
    <property type="component" value="Unassembled WGS sequence"/>
</dbReference>
<organism evidence="1 2">
    <name type="scientific">Apiospora rasikravindrae</name>
    <dbReference type="NCBI Taxonomy" id="990691"/>
    <lineage>
        <taxon>Eukaryota</taxon>
        <taxon>Fungi</taxon>
        <taxon>Dikarya</taxon>
        <taxon>Ascomycota</taxon>
        <taxon>Pezizomycotina</taxon>
        <taxon>Sordariomycetes</taxon>
        <taxon>Xylariomycetidae</taxon>
        <taxon>Amphisphaeriales</taxon>
        <taxon>Apiosporaceae</taxon>
        <taxon>Apiospora</taxon>
    </lineage>
</organism>